<sequence length="255" mass="28291">MVLFLILFFILGTAVGSFLNVVIDRTTQGQSILGRSYCDYCRATLGVVDLIPILSFTALSGRCRHCRKKLSWQYPIVETVTGLLFVLSFLILTVSGQLTITTLLYYFFLISILIVVAVVDFKFSLVPTTLVFLASLLALFYNYFFLTSGQFVQSVAAAFGTAVFFLVIVILTRGRGMGEGDVVLGFLIGMVLGLKESVLAIFLAFLIGAIISLFLITLGKKHFGQTVPFAPFLSLGFLISLFWAKEIINWYLMLY</sequence>
<evidence type="ECO:0000256" key="1">
    <source>
        <dbReference type="ARBA" id="ARBA00004651"/>
    </source>
</evidence>
<dbReference type="Gene3D" id="1.20.120.1220">
    <property type="match status" value="1"/>
</dbReference>
<dbReference type="AlphaFoldDB" id="A0A0G0VW87"/>
<dbReference type="PATRIC" id="fig|1618411.3.peg.753"/>
<dbReference type="InterPro" id="IPR050882">
    <property type="entry name" value="Prepilin_peptidase/N-MTase"/>
</dbReference>
<feature type="transmembrane region" description="Helical" evidence="7">
    <location>
        <begin position="183"/>
        <end position="216"/>
    </location>
</feature>
<keyword evidence="4 7" id="KW-0812">Transmembrane</keyword>
<feature type="transmembrane region" description="Helical" evidence="7">
    <location>
        <begin position="125"/>
        <end position="145"/>
    </location>
</feature>
<feature type="transmembrane region" description="Helical" evidence="7">
    <location>
        <begin position="151"/>
        <end position="171"/>
    </location>
</feature>
<dbReference type="GO" id="GO:0006465">
    <property type="term" value="P:signal peptide processing"/>
    <property type="evidence" value="ECO:0007669"/>
    <property type="project" value="TreeGrafter"/>
</dbReference>
<evidence type="ECO:0000313" key="11">
    <source>
        <dbReference type="Proteomes" id="UP000034493"/>
    </source>
</evidence>
<keyword evidence="3" id="KW-1003">Cell membrane</keyword>
<evidence type="ECO:0000256" key="7">
    <source>
        <dbReference type="SAM" id="Phobius"/>
    </source>
</evidence>
<feature type="transmembrane region" description="Helical" evidence="7">
    <location>
        <begin position="72"/>
        <end position="92"/>
    </location>
</feature>
<evidence type="ECO:0000256" key="3">
    <source>
        <dbReference type="ARBA" id="ARBA00022475"/>
    </source>
</evidence>
<comment type="subcellular location">
    <subcellularLocation>
        <location evidence="1">Cell membrane</location>
        <topology evidence="1">Multi-pass membrane protein</topology>
    </subcellularLocation>
</comment>
<proteinExistence type="inferred from homology"/>
<gene>
    <name evidence="10" type="ORF">UU56_C0012G0021</name>
</gene>
<dbReference type="GO" id="GO:0004190">
    <property type="term" value="F:aspartic-type endopeptidase activity"/>
    <property type="evidence" value="ECO:0007669"/>
    <property type="project" value="InterPro"/>
</dbReference>
<feature type="domain" description="Prepilin type IV endopeptidase peptidase" evidence="8">
    <location>
        <begin position="107"/>
        <end position="213"/>
    </location>
</feature>
<keyword evidence="6 7" id="KW-0472">Membrane</keyword>
<keyword evidence="5 7" id="KW-1133">Transmembrane helix</keyword>
<evidence type="ECO:0000256" key="5">
    <source>
        <dbReference type="ARBA" id="ARBA00022989"/>
    </source>
</evidence>
<evidence type="ECO:0000259" key="9">
    <source>
        <dbReference type="Pfam" id="PF06750"/>
    </source>
</evidence>
<evidence type="ECO:0000259" key="8">
    <source>
        <dbReference type="Pfam" id="PF01478"/>
    </source>
</evidence>
<feature type="transmembrane region" description="Helical" evidence="7">
    <location>
        <begin position="98"/>
        <end position="118"/>
    </location>
</feature>
<dbReference type="Proteomes" id="UP000034493">
    <property type="component" value="Unassembled WGS sequence"/>
</dbReference>
<comment type="caution">
    <text evidence="10">The sequence shown here is derived from an EMBL/GenBank/DDBJ whole genome shotgun (WGS) entry which is preliminary data.</text>
</comment>
<evidence type="ECO:0000256" key="6">
    <source>
        <dbReference type="ARBA" id="ARBA00023136"/>
    </source>
</evidence>
<accession>A0A0G0VW87</accession>
<feature type="domain" description="Prepilin peptidase A24 N-terminal" evidence="9">
    <location>
        <begin position="10"/>
        <end position="90"/>
    </location>
</feature>
<dbReference type="PANTHER" id="PTHR30487:SF0">
    <property type="entry name" value="PREPILIN LEADER PEPTIDASE_N-METHYLTRANSFERASE-RELATED"/>
    <property type="match status" value="1"/>
</dbReference>
<evidence type="ECO:0000256" key="2">
    <source>
        <dbReference type="ARBA" id="ARBA00005801"/>
    </source>
</evidence>
<dbReference type="Pfam" id="PF01478">
    <property type="entry name" value="Peptidase_A24"/>
    <property type="match status" value="1"/>
</dbReference>
<dbReference type="GO" id="GO:0005886">
    <property type="term" value="C:plasma membrane"/>
    <property type="evidence" value="ECO:0007669"/>
    <property type="project" value="UniProtKB-SubCell"/>
</dbReference>
<evidence type="ECO:0000313" key="10">
    <source>
        <dbReference type="EMBL" id="KKS03947.1"/>
    </source>
</evidence>
<dbReference type="InterPro" id="IPR010627">
    <property type="entry name" value="Prepilin_pept_A24_N"/>
</dbReference>
<dbReference type="Pfam" id="PF06750">
    <property type="entry name" value="A24_N_bact"/>
    <property type="match status" value="1"/>
</dbReference>
<protein>
    <submittedName>
        <fullName evidence="10">Type 4 prepilin-like protein leader peptide-processing enzyme</fullName>
    </submittedName>
</protein>
<dbReference type="PANTHER" id="PTHR30487">
    <property type="entry name" value="TYPE 4 PREPILIN-LIKE PROTEINS LEADER PEPTIDE-PROCESSING ENZYME"/>
    <property type="match status" value="1"/>
</dbReference>
<feature type="transmembrane region" description="Helical" evidence="7">
    <location>
        <begin position="222"/>
        <end position="244"/>
    </location>
</feature>
<dbReference type="EMBL" id="LCBC01000012">
    <property type="protein sequence ID" value="KKS03947.1"/>
    <property type="molecule type" value="Genomic_DNA"/>
</dbReference>
<organism evidence="10 11">
    <name type="scientific">Candidatus Curtissbacteria bacterium GW2011_GWA2_41_24</name>
    <dbReference type="NCBI Taxonomy" id="1618411"/>
    <lineage>
        <taxon>Bacteria</taxon>
        <taxon>Candidatus Curtissiibacteriota</taxon>
    </lineage>
</organism>
<dbReference type="InterPro" id="IPR000045">
    <property type="entry name" value="Prepilin_IV_endopep_pep"/>
</dbReference>
<reference evidence="10 11" key="1">
    <citation type="journal article" date="2015" name="Nature">
        <title>rRNA introns, odd ribosomes, and small enigmatic genomes across a large radiation of phyla.</title>
        <authorList>
            <person name="Brown C.T."/>
            <person name="Hug L.A."/>
            <person name="Thomas B.C."/>
            <person name="Sharon I."/>
            <person name="Castelle C.J."/>
            <person name="Singh A."/>
            <person name="Wilkins M.J."/>
            <person name="Williams K.H."/>
            <person name="Banfield J.F."/>
        </authorList>
    </citation>
    <scope>NUCLEOTIDE SEQUENCE [LARGE SCALE GENOMIC DNA]</scope>
</reference>
<comment type="similarity">
    <text evidence="2">Belongs to the peptidase A24 family.</text>
</comment>
<name>A0A0G0VW87_9BACT</name>
<evidence type="ECO:0000256" key="4">
    <source>
        <dbReference type="ARBA" id="ARBA00022692"/>
    </source>
</evidence>